<reference evidence="10" key="1">
    <citation type="submission" date="2025-08" db="UniProtKB">
        <authorList>
            <consortium name="RefSeq"/>
        </authorList>
    </citation>
    <scope>IDENTIFICATION</scope>
</reference>
<dbReference type="Gene3D" id="2.10.90.10">
    <property type="entry name" value="Cystine-knot cytokines"/>
    <property type="match status" value="1"/>
</dbReference>
<keyword evidence="3" id="KW-0677">Repeat</keyword>
<dbReference type="PROSITE" id="PS01225">
    <property type="entry name" value="CTCK_2"/>
    <property type="match status" value="1"/>
</dbReference>
<evidence type="ECO:0000259" key="7">
    <source>
        <dbReference type="PROSITE" id="PS01225"/>
    </source>
</evidence>
<accession>A0ABM1U899</accession>
<dbReference type="Proteomes" id="UP000694915">
    <property type="component" value="Chromosome 15"/>
</dbReference>
<feature type="disulfide bond" evidence="5">
    <location>
        <begin position="271"/>
        <end position="325"/>
    </location>
</feature>
<gene>
    <name evidence="10" type="primary">Muc19</name>
</gene>
<dbReference type="PANTHER" id="PTHR47246">
    <property type="entry name" value="MUCIN-19"/>
    <property type="match status" value="1"/>
</dbReference>
<dbReference type="InterPro" id="IPR006208">
    <property type="entry name" value="Glyco_hormone_CN"/>
</dbReference>
<sequence length="338" mass="37013">MWENCLSQGQNGCSQHTFQGLDCYRDAAVSKRHLPEWSNAQSRLTACAVCLGCISAKHSSSFILSLLLLVPGTTRAPVRVTETSGSSSTGVPTGAPGSQSTRGNTACSGLLPPAPVCHGPLGEEKSPGDTWTSNCHQCTCTEAQAVDCKPKECPSPPTCKTGEKLITFKSNDSCCEIGHCEPRTCLFNNTDYEIGTSFDDPSNPCVSYTCKSTGLAAMVQNCPKQTWCAEGERTYDSKKCCYTCKSECRTSPVNVTIRYNGCRKRVEMARCVGDCKRTLKYNYETFQLENSCVCCREDSYEYRDIALDCSDGSTLEYRYRHTTTCSCLDQCEQSTDSQ</sequence>
<organism evidence="9 10">
    <name type="scientific">Microtus ochrogaster</name>
    <name type="common">Prairie vole</name>
    <dbReference type="NCBI Taxonomy" id="79684"/>
    <lineage>
        <taxon>Eukaryota</taxon>
        <taxon>Metazoa</taxon>
        <taxon>Chordata</taxon>
        <taxon>Craniata</taxon>
        <taxon>Vertebrata</taxon>
        <taxon>Euteleostomi</taxon>
        <taxon>Mammalia</taxon>
        <taxon>Eutheria</taxon>
        <taxon>Euarchontoglires</taxon>
        <taxon>Glires</taxon>
        <taxon>Rodentia</taxon>
        <taxon>Myomorpha</taxon>
        <taxon>Muroidea</taxon>
        <taxon>Cricetidae</taxon>
        <taxon>Arvicolinae</taxon>
        <taxon>Microtus</taxon>
    </lineage>
</organism>
<proteinExistence type="predicted"/>
<dbReference type="PROSITE" id="PS01208">
    <property type="entry name" value="VWFC_1"/>
    <property type="match status" value="1"/>
</dbReference>
<evidence type="ECO:0000256" key="5">
    <source>
        <dbReference type="PROSITE-ProRule" id="PRU00039"/>
    </source>
</evidence>
<comment type="caution">
    <text evidence="5">Lacks conserved residue(s) required for the propagation of feature annotation.</text>
</comment>
<evidence type="ECO:0000256" key="2">
    <source>
        <dbReference type="ARBA" id="ARBA00022525"/>
    </source>
</evidence>
<dbReference type="RefSeq" id="XP_026638211.1">
    <property type="nucleotide sequence ID" value="XM_026782410.1"/>
</dbReference>
<feature type="domain" description="VWFC" evidence="8">
    <location>
        <begin position="115"/>
        <end position="181"/>
    </location>
</feature>
<evidence type="ECO:0000256" key="3">
    <source>
        <dbReference type="ARBA" id="ARBA00022737"/>
    </source>
</evidence>
<evidence type="ECO:0000313" key="9">
    <source>
        <dbReference type="Proteomes" id="UP000694915"/>
    </source>
</evidence>
<feature type="region of interest" description="Disordered" evidence="6">
    <location>
        <begin position="80"/>
        <end position="102"/>
    </location>
</feature>
<evidence type="ECO:0000256" key="1">
    <source>
        <dbReference type="ARBA" id="ARBA00004613"/>
    </source>
</evidence>
<dbReference type="PROSITE" id="PS01185">
    <property type="entry name" value="CTCK_1"/>
    <property type="match status" value="1"/>
</dbReference>
<protein>
    <submittedName>
        <fullName evidence="10">Mucin-19</fullName>
    </submittedName>
</protein>
<keyword evidence="4 5" id="KW-1015">Disulfide bond</keyword>
<evidence type="ECO:0000313" key="10">
    <source>
        <dbReference type="RefSeq" id="XP_026638211.1"/>
    </source>
</evidence>
<evidence type="ECO:0000256" key="4">
    <source>
        <dbReference type="ARBA" id="ARBA00023157"/>
    </source>
</evidence>
<feature type="disulfide bond" evidence="5">
    <location>
        <begin position="275"/>
        <end position="327"/>
    </location>
</feature>
<keyword evidence="2" id="KW-0964">Secreted</keyword>
<dbReference type="GeneID" id="101983151"/>
<dbReference type="InterPro" id="IPR006207">
    <property type="entry name" value="Cys_knot_C"/>
</dbReference>
<evidence type="ECO:0000256" key="6">
    <source>
        <dbReference type="SAM" id="MobiDB-lite"/>
    </source>
</evidence>
<evidence type="ECO:0000259" key="8">
    <source>
        <dbReference type="PROSITE" id="PS50184"/>
    </source>
</evidence>
<dbReference type="PANTHER" id="PTHR47246:SF1">
    <property type="entry name" value="MUCIN-19"/>
    <property type="match status" value="1"/>
</dbReference>
<keyword evidence="9" id="KW-1185">Reference proteome</keyword>
<dbReference type="InterPro" id="IPR001007">
    <property type="entry name" value="VWF_dom"/>
</dbReference>
<dbReference type="SMART" id="SM00214">
    <property type="entry name" value="VWC"/>
    <property type="match status" value="2"/>
</dbReference>
<comment type="subcellular location">
    <subcellularLocation>
        <location evidence="1">Secreted</location>
    </subcellularLocation>
</comment>
<name>A0ABM1U899_MICOH</name>
<dbReference type="SMART" id="SM00041">
    <property type="entry name" value="CT"/>
    <property type="match status" value="1"/>
</dbReference>
<feature type="domain" description="CTCK" evidence="7">
    <location>
        <begin position="248"/>
        <end position="332"/>
    </location>
</feature>
<feature type="compositionally biased region" description="Low complexity" evidence="6">
    <location>
        <begin position="80"/>
        <end position="98"/>
    </location>
</feature>
<dbReference type="Pfam" id="PF00007">
    <property type="entry name" value="Cys_knot"/>
    <property type="match status" value="1"/>
</dbReference>
<dbReference type="InterPro" id="IPR029034">
    <property type="entry name" value="Cystine-knot_cytokine"/>
</dbReference>
<dbReference type="PROSITE" id="PS50184">
    <property type="entry name" value="VWFC_2"/>
    <property type="match status" value="1"/>
</dbReference>